<evidence type="ECO:0000256" key="8">
    <source>
        <dbReference type="ARBA" id="ARBA00023163"/>
    </source>
</evidence>
<evidence type="ECO:0000256" key="5">
    <source>
        <dbReference type="ARBA" id="ARBA00022771"/>
    </source>
</evidence>
<evidence type="ECO:0000256" key="3">
    <source>
        <dbReference type="ARBA" id="ARBA00022723"/>
    </source>
</evidence>
<keyword evidence="8" id="KW-0804">Transcription</keyword>
<dbReference type="GO" id="GO:0000126">
    <property type="term" value="C:transcription factor TFIIIB complex"/>
    <property type="evidence" value="ECO:0007669"/>
    <property type="project" value="TreeGrafter"/>
</dbReference>
<evidence type="ECO:0000256" key="6">
    <source>
        <dbReference type="ARBA" id="ARBA00022833"/>
    </source>
</evidence>
<dbReference type="GO" id="GO:0097550">
    <property type="term" value="C:transcription preinitiation complex"/>
    <property type="evidence" value="ECO:0007669"/>
    <property type="project" value="TreeGrafter"/>
</dbReference>
<dbReference type="GO" id="GO:0001006">
    <property type="term" value="F:RNA polymerase III type 3 promoter sequence-specific DNA binding"/>
    <property type="evidence" value="ECO:0007669"/>
    <property type="project" value="TreeGrafter"/>
</dbReference>
<dbReference type="CDD" id="cd20553">
    <property type="entry name" value="CYCLIN_TFIIIB90_rpt1"/>
    <property type="match status" value="1"/>
</dbReference>
<dbReference type="Pfam" id="PF08271">
    <property type="entry name" value="Zn_Ribbon_TF"/>
    <property type="match status" value="1"/>
</dbReference>
<feature type="region of interest" description="Disordered" evidence="11">
    <location>
        <begin position="1"/>
        <end position="21"/>
    </location>
</feature>
<sequence>MSSGQCQQCGSTDIDTDPARGDSVCTQCGSVLEEAGIVSDVQYAPDSRGVSRAVGQFVNSEDGRPYGLNNVHGIRLGRQSRTITCQKAKQSIQALASKLRLNTRQVESAFAFYKLALARHLTKGRNSTQVIAACVYMVCRKDGTEHMLLDFSDVLQISVYELGKTYLKLTTALHIKAPVLDPSVYINRFAYQLELGKKCHDVTITAARLVQRMKKDWMHTGRRP</sequence>
<dbReference type="Gene3D" id="1.10.472.10">
    <property type="entry name" value="Cyclin-like"/>
    <property type="match status" value="2"/>
</dbReference>
<dbReference type="FunFam" id="1.10.472.10:FF:000007">
    <property type="entry name" value="Transcription factor IIIB 90 kDa subunit"/>
    <property type="match status" value="1"/>
</dbReference>
<dbReference type="GO" id="GO:0005634">
    <property type="term" value="C:nucleus"/>
    <property type="evidence" value="ECO:0007669"/>
    <property type="project" value="UniProtKB-SubCell"/>
</dbReference>
<dbReference type="PANTHER" id="PTHR11618">
    <property type="entry name" value="TRANSCRIPTION INITIATION FACTOR IIB-RELATED"/>
    <property type="match status" value="1"/>
</dbReference>
<dbReference type="SUPFAM" id="SSF57783">
    <property type="entry name" value="Zinc beta-ribbon"/>
    <property type="match status" value="1"/>
</dbReference>
<evidence type="ECO:0000256" key="10">
    <source>
        <dbReference type="PROSITE-ProRule" id="PRU00469"/>
    </source>
</evidence>
<keyword evidence="7" id="KW-0805">Transcription regulation</keyword>
<evidence type="ECO:0000313" key="13">
    <source>
        <dbReference type="EMBL" id="KFM82270.1"/>
    </source>
</evidence>
<accession>A0A087UY31</accession>
<dbReference type="SMART" id="SM00385">
    <property type="entry name" value="CYCLIN"/>
    <property type="match status" value="1"/>
</dbReference>
<evidence type="ECO:0000259" key="12">
    <source>
        <dbReference type="PROSITE" id="PS51134"/>
    </source>
</evidence>
<reference evidence="13 14" key="1">
    <citation type="submission" date="2013-11" db="EMBL/GenBank/DDBJ databases">
        <title>Genome sequencing of Stegodyphus mimosarum.</title>
        <authorList>
            <person name="Bechsgaard J."/>
        </authorList>
    </citation>
    <scope>NUCLEOTIDE SEQUENCE [LARGE SCALE GENOMIC DNA]</scope>
</reference>
<gene>
    <name evidence="13" type="ORF">X975_14015</name>
</gene>
<keyword evidence="6" id="KW-0862">Zinc</keyword>
<dbReference type="InterPro" id="IPR000812">
    <property type="entry name" value="TFIIB"/>
</dbReference>
<name>A0A087UY31_STEMI</name>
<dbReference type="GO" id="GO:0000995">
    <property type="term" value="F:RNA polymerase III general transcription initiation factor activity"/>
    <property type="evidence" value="ECO:0007669"/>
    <property type="project" value="TreeGrafter"/>
</dbReference>
<dbReference type="STRING" id="407821.A0A087UY31"/>
<proteinExistence type="inferred from homology"/>
<evidence type="ECO:0000313" key="14">
    <source>
        <dbReference type="Proteomes" id="UP000054359"/>
    </source>
</evidence>
<feature type="domain" description="TFIIB-type" evidence="12">
    <location>
        <begin position="2"/>
        <end position="33"/>
    </location>
</feature>
<keyword evidence="5 10" id="KW-0863">Zinc-finger</keyword>
<protein>
    <submittedName>
        <fullName evidence="13">Transcription factor IIIB</fullName>
    </submittedName>
</protein>
<comment type="subcellular location">
    <subcellularLocation>
        <location evidence="1">Nucleus</location>
    </subcellularLocation>
</comment>
<keyword evidence="4" id="KW-0677">Repeat</keyword>
<dbReference type="InterPro" id="IPR013150">
    <property type="entry name" value="TFIIB_cyclin"/>
</dbReference>
<keyword evidence="14" id="KW-1185">Reference proteome</keyword>
<comment type="similarity">
    <text evidence="2">Belongs to the TFIIB family.</text>
</comment>
<dbReference type="OrthoDB" id="511529at2759"/>
<feature type="non-terminal residue" evidence="13">
    <location>
        <position position="224"/>
    </location>
</feature>
<dbReference type="FunFam" id="2.20.25.10:FF:000012">
    <property type="entry name" value="Putative transcription factor IIIB 90 kDa subunit"/>
    <property type="match status" value="1"/>
</dbReference>
<dbReference type="GO" id="GO:0008270">
    <property type="term" value="F:zinc ion binding"/>
    <property type="evidence" value="ECO:0007669"/>
    <property type="project" value="UniProtKB-KW"/>
</dbReference>
<evidence type="ECO:0000256" key="4">
    <source>
        <dbReference type="ARBA" id="ARBA00022737"/>
    </source>
</evidence>
<dbReference type="SUPFAM" id="SSF47954">
    <property type="entry name" value="Cyclin-like"/>
    <property type="match status" value="2"/>
</dbReference>
<dbReference type="GO" id="GO:0070897">
    <property type="term" value="P:transcription preinitiation complex assembly"/>
    <property type="evidence" value="ECO:0007669"/>
    <property type="project" value="InterPro"/>
</dbReference>
<dbReference type="PANTHER" id="PTHR11618:SF4">
    <property type="entry name" value="TRANSCRIPTION FACTOR IIIB 90 KDA SUBUNIT"/>
    <property type="match status" value="1"/>
</dbReference>
<dbReference type="Proteomes" id="UP000054359">
    <property type="component" value="Unassembled WGS sequence"/>
</dbReference>
<keyword evidence="9" id="KW-0539">Nucleus</keyword>
<evidence type="ECO:0000256" key="11">
    <source>
        <dbReference type="SAM" id="MobiDB-lite"/>
    </source>
</evidence>
<dbReference type="GO" id="GO:0017025">
    <property type="term" value="F:TBP-class protein binding"/>
    <property type="evidence" value="ECO:0007669"/>
    <property type="project" value="InterPro"/>
</dbReference>
<evidence type="ECO:0000256" key="7">
    <source>
        <dbReference type="ARBA" id="ARBA00023015"/>
    </source>
</evidence>
<dbReference type="InterPro" id="IPR013137">
    <property type="entry name" value="Znf_TFIIB"/>
</dbReference>
<dbReference type="Gene3D" id="2.20.25.10">
    <property type="match status" value="1"/>
</dbReference>
<dbReference type="AlphaFoldDB" id="A0A087UY31"/>
<feature type="compositionally biased region" description="Polar residues" evidence="11">
    <location>
        <begin position="1"/>
        <end position="13"/>
    </location>
</feature>
<evidence type="ECO:0000256" key="2">
    <source>
        <dbReference type="ARBA" id="ARBA00010857"/>
    </source>
</evidence>
<keyword evidence="3" id="KW-0479">Metal-binding</keyword>
<dbReference type="Pfam" id="PF00382">
    <property type="entry name" value="TFIIB"/>
    <property type="match status" value="2"/>
</dbReference>
<dbReference type="PROSITE" id="PS51134">
    <property type="entry name" value="ZF_TFIIB"/>
    <property type="match status" value="1"/>
</dbReference>
<dbReference type="InterPro" id="IPR036915">
    <property type="entry name" value="Cyclin-like_sf"/>
</dbReference>
<organism evidence="13 14">
    <name type="scientific">Stegodyphus mimosarum</name>
    <name type="common">African social velvet spider</name>
    <dbReference type="NCBI Taxonomy" id="407821"/>
    <lineage>
        <taxon>Eukaryota</taxon>
        <taxon>Metazoa</taxon>
        <taxon>Ecdysozoa</taxon>
        <taxon>Arthropoda</taxon>
        <taxon>Chelicerata</taxon>
        <taxon>Arachnida</taxon>
        <taxon>Araneae</taxon>
        <taxon>Araneomorphae</taxon>
        <taxon>Entelegynae</taxon>
        <taxon>Eresoidea</taxon>
        <taxon>Eresidae</taxon>
        <taxon>Stegodyphus</taxon>
    </lineage>
</organism>
<dbReference type="OMA" id="CIDTACN"/>
<dbReference type="PRINTS" id="PR00685">
    <property type="entry name" value="TIFACTORIIB"/>
</dbReference>
<evidence type="ECO:0000256" key="1">
    <source>
        <dbReference type="ARBA" id="ARBA00004123"/>
    </source>
</evidence>
<dbReference type="InterPro" id="IPR013763">
    <property type="entry name" value="Cyclin-like_dom"/>
</dbReference>
<evidence type="ECO:0000256" key="9">
    <source>
        <dbReference type="ARBA" id="ARBA00023242"/>
    </source>
</evidence>
<dbReference type="EMBL" id="KK122223">
    <property type="protein sequence ID" value="KFM82270.1"/>
    <property type="molecule type" value="Genomic_DNA"/>
</dbReference>